<sequence length="69" mass="7687">MRSEIYKASSVCLYQMISSNNLKGLSTCVLSLITCQLWESLNILEYGGSSTDRSVQPPSQLGEHSWITM</sequence>
<evidence type="ECO:0000313" key="3">
    <source>
        <dbReference type="Proteomes" id="UP000190648"/>
    </source>
</evidence>
<evidence type="ECO:0000256" key="1">
    <source>
        <dbReference type="SAM" id="MobiDB-lite"/>
    </source>
</evidence>
<organism evidence="2 3">
    <name type="scientific">Patagioenas fasciata monilis</name>
    <dbReference type="NCBI Taxonomy" id="372326"/>
    <lineage>
        <taxon>Eukaryota</taxon>
        <taxon>Metazoa</taxon>
        <taxon>Chordata</taxon>
        <taxon>Craniata</taxon>
        <taxon>Vertebrata</taxon>
        <taxon>Euteleostomi</taxon>
        <taxon>Archelosauria</taxon>
        <taxon>Archosauria</taxon>
        <taxon>Dinosauria</taxon>
        <taxon>Saurischia</taxon>
        <taxon>Theropoda</taxon>
        <taxon>Coelurosauria</taxon>
        <taxon>Aves</taxon>
        <taxon>Neognathae</taxon>
        <taxon>Neoaves</taxon>
        <taxon>Columbimorphae</taxon>
        <taxon>Columbiformes</taxon>
        <taxon>Columbidae</taxon>
        <taxon>Patagioenas</taxon>
    </lineage>
</organism>
<evidence type="ECO:0000313" key="2">
    <source>
        <dbReference type="EMBL" id="OPJ67083.1"/>
    </source>
</evidence>
<protein>
    <submittedName>
        <fullName evidence="2">Uncharacterized protein</fullName>
    </submittedName>
</protein>
<comment type="caution">
    <text evidence="2">The sequence shown here is derived from an EMBL/GenBank/DDBJ whole genome shotgun (WGS) entry which is preliminary data.</text>
</comment>
<feature type="compositionally biased region" description="Polar residues" evidence="1">
    <location>
        <begin position="49"/>
        <end position="59"/>
    </location>
</feature>
<dbReference type="AlphaFoldDB" id="A0A1V4J4C0"/>
<dbReference type="EMBL" id="LSYS01009367">
    <property type="protein sequence ID" value="OPJ67083.1"/>
    <property type="molecule type" value="Genomic_DNA"/>
</dbReference>
<accession>A0A1V4J4C0</accession>
<gene>
    <name evidence="2" type="ORF">AV530_016999</name>
</gene>
<keyword evidence="3" id="KW-1185">Reference proteome</keyword>
<dbReference type="Proteomes" id="UP000190648">
    <property type="component" value="Unassembled WGS sequence"/>
</dbReference>
<proteinExistence type="predicted"/>
<feature type="region of interest" description="Disordered" evidence="1">
    <location>
        <begin position="49"/>
        <end position="69"/>
    </location>
</feature>
<reference evidence="2 3" key="1">
    <citation type="submission" date="2016-02" db="EMBL/GenBank/DDBJ databases">
        <title>Band-tailed pigeon sequencing and assembly.</title>
        <authorList>
            <person name="Soares A.E."/>
            <person name="Novak B.J."/>
            <person name="Rice E.S."/>
            <person name="O'Connell B."/>
            <person name="Chang D."/>
            <person name="Weber S."/>
            <person name="Shapiro B."/>
        </authorList>
    </citation>
    <scope>NUCLEOTIDE SEQUENCE [LARGE SCALE GENOMIC DNA]</scope>
    <source>
        <strain evidence="2">BTP2013</strain>
        <tissue evidence="2">Blood</tissue>
    </source>
</reference>
<name>A0A1V4J4C0_PATFA</name>